<evidence type="ECO:0000313" key="4">
    <source>
        <dbReference type="Proteomes" id="UP000271098"/>
    </source>
</evidence>
<dbReference type="GO" id="GO:0008234">
    <property type="term" value="F:cysteine-type peptidase activity"/>
    <property type="evidence" value="ECO:0007669"/>
    <property type="project" value="InterPro"/>
</dbReference>
<dbReference type="SUPFAM" id="SSF54001">
    <property type="entry name" value="Cysteine proteinases"/>
    <property type="match status" value="1"/>
</dbReference>
<proteinExistence type="predicted"/>
<reference evidence="3 4" key="2">
    <citation type="submission" date="2018-11" db="EMBL/GenBank/DDBJ databases">
        <authorList>
            <consortium name="Pathogen Informatics"/>
        </authorList>
    </citation>
    <scope>NUCLEOTIDE SEQUENCE [LARGE SCALE GENOMIC DNA]</scope>
</reference>
<dbReference type="InterPro" id="IPR038765">
    <property type="entry name" value="Papain-like_cys_pep_sf"/>
</dbReference>
<protein>
    <submittedName>
        <fullName evidence="5">Pept_C1 domain-containing protein</fullName>
    </submittedName>
</protein>
<keyword evidence="1" id="KW-0472">Membrane</keyword>
<dbReference type="Pfam" id="PF00112">
    <property type="entry name" value="Peptidase_C1"/>
    <property type="match status" value="1"/>
</dbReference>
<dbReference type="WBParaSite" id="GPUH_0001631601-mRNA-1">
    <property type="protein sequence ID" value="GPUH_0001631601-mRNA-1"/>
    <property type="gene ID" value="GPUH_0001631601"/>
</dbReference>
<sequence>MTSCEDPEESVPIAQEAKEGAPLDVHDATPYIASRKKSKKNKCGIRKRRNLTVPVIVITGIGVLLLATIIVCIVIETVSPKTGTRFWGTKVWRNHDEQDSVYHLSIVAYVNQLNTTWKAKYNRFASRSLGTELTPQEMSELVEEGKKMNQEQLLGDTIEHMKILRSRKVRLPQQFDARLRWPLCWSVHQVSNQGGCGSCWILRSRKVRLPQQFDARLRWPLCWSVHQAMSAASVMSDRLCIATNYTNQKQISAQDLVSCCTECGGNGLGDLCCLGEARTQMGIFSKKENGKVQAIRHFEVSDGPEYL</sequence>
<gene>
    <name evidence="3" type="ORF">GPUH_LOCUS16294</name>
</gene>
<keyword evidence="1" id="KW-0812">Transmembrane</keyword>
<feature type="transmembrane region" description="Helical" evidence="1">
    <location>
        <begin position="51"/>
        <end position="76"/>
    </location>
</feature>
<dbReference type="EMBL" id="UYRT01083552">
    <property type="protein sequence ID" value="VDN27608.1"/>
    <property type="molecule type" value="Genomic_DNA"/>
</dbReference>
<evidence type="ECO:0000313" key="3">
    <source>
        <dbReference type="EMBL" id="VDN27608.1"/>
    </source>
</evidence>
<dbReference type="Gene3D" id="3.90.70.10">
    <property type="entry name" value="Cysteine proteinases"/>
    <property type="match status" value="1"/>
</dbReference>
<feature type="domain" description="Peptidase C1A papain C-terminal" evidence="2">
    <location>
        <begin position="228"/>
        <end position="267"/>
    </location>
</feature>
<dbReference type="OrthoDB" id="640249at2759"/>
<reference evidence="5" key="1">
    <citation type="submission" date="2016-06" db="UniProtKB">
        <authorList>
            <consortium name="WormBaseParasite"/>
        </authorList>
    </citation>
    <scope>IDENTIFICATION</scope>
</reference>
<dbReference type="AlphaFoldDB" id="A0A183E5Q3"/>
<keyword evidence="1" id="KW-1133">Transmembrane helix</keyword>
<accession>A0A183E5Q3</accession>
<evidence type="ECO:0000259" key="2">
    <source>
        <dbReference type="Pfam" id="PF00112"/>
    </source>
</evidence>
<dbReference type="Proteomes" id="UP000271098">
    <property type="component" value="Unassembled WGS sequence"/>
</dbReference>
<evidence type="ECO:0000313" key="5">
    <source>
        <dbReference type="WBParaSite" id="GPUH_0001631601-mRNA-1"/>
    </source>
</evidence>
<keyword evidence="4" id="KW-1185">Reference proteome</keyword>
<dbReference type="InterPro" id="IPR000668">
    <property type="entry name" value="Peptidase_C1A_C"/>
</dbReference>
<organism evidence="5">
    <name type="scientific">Gongylonema pulchrum</name>
    <dbReference type="NCBI Taxonomy" id="637853"/>
    <lineage>
        <taxon>Eukaryota</taxon>
        <taxon>Metazoa</taxon>
        <taxon>Ecdysozoa</taxon>
        <taxon>Nematoda</taxon>
        <taxon>Chromadorea</taxon>
        <taxon>Rhabditida</taxon>
        <taxon>Spirurina</taxon>
        <taxon>Spiruromorpha</taxon>
        <taxon>Spiruroidea</taxon>
        <taxon>Gongylonematidae</taxon>
        <taxon>Gongylonema</taxon>
    </lineage>
</organism>
<name>A0A183E5Q3_9BILA</name>
<dbReference type="GO" id="GO:0006508">
    <property type="term" value="P:proteolysis"/>
    <property type="evidence" value="ECO:0007669"/>
    <property type="project" value="InterPro"/>
</dbReference>
<evidence type="ECO:0000256" key="1">
    <source>
        <dbReference type="SAM" id="Phobius"/>
    </source>
</evidence>